<dbReference type="HOGENOM" id="CLU_1659684_0_0_7"/>
<evidence type="ECO:0000313" key="2">
    <source>
        <dbReference type="Proteomes" id="UP000001351"/>
    </source>
</evidence>
<organism evidence="1 2">
    <name type="scientific">Stigmatella aurantiaca (strain DW4/3-1)</name>
    <dbReference type="NCBI Taxonomy" id="378806"/>
    <lineage>
        <taxon>Bacteria</taxon>
        <taxon>Pseudomonadati</taxon>
        <taxon>Myxococcota</taxon>
        <taxon>Myxococcia</taxon>
        <taxon>Myxococcales</taxon>
        <taxon>Cystobacterineae</taxon>
        <taxon>Archangiaceae</taxon>
        <taxon>Stigmatella</taxon>
    </lineage>
</organism>
<proteinExistence type="predicted"/>
<gene>
    <name evidence="1" type="ordered locus">STAUR_5085</name>
</gene>
<keyword evidence="2" id="KW-1185">Reference proteome</keyword>
<dbReference type="EMBL" id="CP002271">
    <property type="protein sequence ID" value="ADO72857.1"/>
    <property type="molecule type" value="Genomic_DNA"/>
</dbReference>
<keyword evidence="1" id="KW-0808">Transferase</keyword>
<dbReference type="eggNOG" id="COG0515">
    <property type="taxonomic scope" value="Bacteria"/>
</dbReference>
<sequence length="159" mass="16891">MAANVGAETALPLRGAVESWRGLSSTVPVKVILFACALGSLSTDHFTEGFWGSRTDAEMGDVARVGLADAAVENAPVSRWDDVEPGNSGQVVSLDMPKGPLKGQKRAPCRPKWEVEVSKACWVQVGTVSPPCGSEGYEWKGFCYVPVIAPERPNTSDGQ</sequence>
<accession>E3FI67</accession>
<dbReference type="KEGG" id="sur:STAUR_5085"/>
<dbReference type="Proteomes" id="UP000001351">
    <property type="component" value="Chromosome"/>
</dbReference>
<dbReference type="AlphaFoldDB" id="E3FI67"/>
<evidence type="ECO:0000313" key="1">
    <source>
        <dbReference type="EMBL" id="ADO72857.1"/>
    </source>
</evidence>
<keyword evidence="1" id="KW-0418">Kinase</keyword>
<name>E3FI67_STIAD</name>
<dbReference type="STRING" id="378806.STAUR_5085"/>
<reference evidence="1 2" key="1">
    <citation type="journal article" date="2011" name="Mol. Biol. Evol.">
        <title>Comparative genomic analysis of fruiting body formation in Myxococcales.</title>
        <authorList>
            <person name="Huntley S."/>
            <person name="Hamann N."/>
            <person name="Wegener-Feldbrugge S."/>
            <person name="Treuner-Lange A."/>
            <person name="Kube M."/>
            <person name="Reinhardt R."/>
            <person name="Klages S."/>
            <person name="Muller R."/>
            <person name="Ronning C.M."/>
            <person name="Nierman W.C."/>
            <person name="Sogaard-Andersen L."/>
        </authorList>
    </citation>
    <scope>NUCLEOTIDE SEQUENCE [LARGE SCALE GENOMIC DNA]</scope>
    <source>
        <strain evidence="1 2">DW4/3-1</strain>
    </source>
</reference>
<protein>
    <submittedName>
        <fullName evidence="1">Protein kinase</fullName>
    </submittedName>
</protein>
<dbReference type="GO" id="GO:0016301">
    <property type="term" value="F:kinase activity"/>
    <property type="evidence" value="ECO:0007669"/>
    <property type="project" value="UniProtKB-KW"/>
</dbReference>